<dbReference type="AlphaFoldDB" id="A0A382ZLN0"/>
<name>A0A382ZLN0_9ZZZZ</name>
<organism evidence="1">
    <name type="scientific">marine metagenome</name>
    <dbReference type="NCBI Taxonomy" id="408172"/>
    <lineage>
        <taxon>unclassified sequences</taxon>
        <taxon>metagenomes</taxon>
        <taxon>ecological metagenomes</taxon>
    </lineage>
</organism>
<dbReference type="InterPro" id="IPR010823">
    <property type="entry name" value="Portal_Gp20"/>
</dbReference>
<reference evidence="1" key="1">
    <citation type="submission" date="2018-05" db="EMBL/GenBank/DDBJ databases">
        <authorList>
            <person name="Lanie J.A."/>
            <person name="Ng W.-L."/>
            <person name="Kazmierczak K.M."/>
            <person name="Andrzejewski T.M."/>
            <person name="Davidsen T.M."/>
            <person name="Wayne K.J."/>
            <person name="Tettelin H."/>
            <person name="Glass J.I."/>
            <person name="Rusch D."/>
            <person name="Podicherti R."/>
            <person name="Tsui H.-C.T."/>
            <person name="Winkler M.E."/>
        </authorList>
    </citation>
    <scope>NUCLEOTIDE SEQUENCE</scope>
</reference>
<dbReference type="EMBL" id="UINC01184976">
    <property type="protein sequence ID" value="SVD96457.1"/>
    <property type="molecule type" value="Genomic_DNA"/>
</dbReference>
<sequence length="254" mass="29426">MDEDPIISSALDIYSDESTVDNVESEILKIKSDNPKVAKILHNLFYDILNVEFNLWPWLRNLTKYGDHFLYLEIIDKIGIVNVRPMSAYEVFRLEDHDPEQPKLVQFEVTPEDARNTLPFGDPQQLLESYEVAHFRLLSDANFIPYGKSMLEGARKVWKQLQLMEDAMLIHRIMRAPEKRIFKLDIGNIPPNEVENFMQQIINKMKKIPVIDQKTGDYNLRYNMESTTEDYFLPVRGSDSGTAIETLQGLANDG</sequence>
<dbReference type="Pfam" id="PF07230">
    <property type="entry name" value="Portal_T4"/>
    <property type="match status" value="1"/>
</dbReference>
<accession>A0A382ZLN0</accession>
<protein>
    <submittedName>
        <fullName evidence="1">Uncharacterized protein</fullName>
    </submittedName>
</protein>
<gene>
    <name evidence="1" type="ORF">METZ01_LOCUS449311</name>
</gene>
<evidence type="ECO:0000313" key="1">
    <source>
        <dbReference type="EMBL" id="SVD96457.1"/>
    </source>
</evidence>
<proteinExistence type="predicted"/>
<feature type="non-terminal residue" evidence="1">
    <location>
        <position position="254"/>
    </location>
</feature>